<reference evidence="1 2" key="1">
    <citation type="submission" date="2013-08" db="EMBL/GenBank/DDBJ databases">
        <authorList>
            <consortium name="DOE Joint Genome Institute"/>
            <person name="Eisen J."/>
            <person name="Huntemann M."/>
            <person name="Han J."/>
            <person name="Chen A."/>
            <person name="Kyrpides N."/>
            <person name="Mavromatis K."/>
            <person name="Markowitz V."/>
            <person name="Palaniappan K."/>
            <person name="Ivanova N."/>
            <person name="Schaumberg A."/>
            <person name="Pati A."/>
            <person name="Liolios K."/>
            <person name="Nordberg H.P."/>
            <person name="Cantor M.N."/>
            <person name="Hua S.X."/>
            <person name="Woyke T."/>
        </authorList>
    </citation>
    <scope>NUCLEOTIDE SEQUENCE [LARGE SCALE GENOMIC DNA]</scope>
    <source>
        <strain evidence="1 2">DSM 44927</strain>
    </source>
</reference>
<evidence type="ECO:0000313" key="2">
    <source>
        <dbReference type="Proteomes" id="UP000019485"/>
    </source>
</evidence>
<name>W9DZC0_9ACTN</name>
<protein>
    <submittedName>
        <fullName evidence="1">Uncharacterized protein</fullName>
    </submittedName>
</protein>
<accession>W9DZC0</accession>
<comment type="caution">
    <text evidence="1">The sequence shown here is derived from an EMBL/GenBank/DDBJ whole genome shotgun (WGS) entry which is preliminary data.</text>
</comment>
<sequence length="540" mass="60129">MASAEAGARPVTVNEVLDGHVALEIESLDRVYLNLYVPTLQVSGQAATFLGKHCGNPIPSPAVMEQRGTRFRAAVRDFAEANQVPVLRFTKDQRKIDTVSPLMEEAEAAGRSRVVAVGVAQEFQRVFAATKGENGHGAVWFDVYKADRRVTCYYFYVWDEDFGPGFIKLCAYFPYPGKVWVNGHEWAKRQATNAGIGFTALSNGFAACSDPSGLQEICDRLGPGQIHVFIERWLARLPLPLEPRDRDAGYWWQASMRQIETSRTLVFDAAHRARAFFEALIADNLDLGRPPNVEIVFKGNLAGRKASRPAESYRTAIDSNVDGVIVNAFWKHSRIKQYLKDGLALRIETVVNDPRDLGIYRRLEHLNELQAKARAANHRLLHQETVTQNTILESPAFARISQPTVENGGQRAPALRFGDPRVMALAGALAAIVHTITGTFTNKSLRAVVTGLSATDYTSARMSYDLRRLRLKGLIQRVPHSNAYRITDDGLRFAVFYIKVHDRVLIPLLAADQPPAPPEIRQTLDTLARHTDHSIALARL</sequence>
<dbReference type="AlphaFoldDB" id="W9DZC0"/>
<organism evidence="1 2">
    <name type="scientific">Actinospica robiniae DSM 44927</name>
    <dbReference type="NCBI Taxonomy" id="479430"/>
    <lineage>
        <taxon>Bacteria</taxon>
        <taxon>Bacillati</taxon>
        <taxon>Actinomycetota</taxon>
        <taxon>Actinomycetes</taxon>
        <taxon>Catenulisporales</taxon>
        <taxon>Actinospicaceae</taxon>
        <taxon>Actinospica</taxon>
    </lineage>
</organism>
<gene>
    <name evidence="1" type="ORF">ActroDRAFT_0198</name>
</gene>
<proteinExistence type="predicted"/>
<keyword evidence="2" id="KW-1185">Reference proteome</keyword>
<dbReference type="HOGENOM" id="CLU_020979_0_0_11"/>
<dbReference type="RefSeq" id="WP_034272439.1">
    <property type="nucleotide sequence ID" value="NZ_KI632511.1"/>
</dbReference>
<dbReference type="OrthoDB" id="5415775at2"/>
<evidence type="ECO:0000313" key="1">
    <source>
        <dbReference type="EMBL" id="ETA71168.1"/>
    </source>
</evidence>
<dbReference type="EMBL" id="AZAN01000001">
    <property type="protein sequence ID" value="ETA71168.1"/>
    <property type="molecule type" value="Genomic_DNA"/>
</dbReference>
<dbReference type="Proteomes" id="UP000019485">
    <property type="component" value="Unassembled WGS sequence"/>
</dbReference>
<dbReference type="PATRIC" id="fig|479430.3.peg.206"/>